<name>A0A8K9XFE6_ONCMY</name>
<evidence type="ECO:0000256" key="12">
    <source>
        <dbReference type="ARBA" id="ARBA00023136"/>
    </source>
</evidence>
<keyword evidence="5" id="KW-0813">Transport</keyword>
<dbReference type="GO" id="GO:0006999">
    <property type="term" value="P:nuclear pore organization"/>
    <property type="evidence" value="ECO:0007669"/>
    <property type="project" value="TreeGrafter"/>
</dbReference>
<dbReference type="Proteomes" id="UP000694395">
    <property type="component" value="Chromosome 8"/>
</dbReference>
<keyword evidence="10" id="KW-0811">Translocation</keyword>
<comment type="similarity">
    <text evidence="3">Belongs to the NDC1 family.</text>
</comment>
<evidence type="ECO:0000256" key="10">
    <source>
        <dbReference type="ARBA" id="ARBA00023010"/>
    </source>
</evidence>
<evidence type="ECO:0000256" key="15">
    <source>
        <dbReference type="ARBA" id="ARBA00031201"/>
    </source>
</evidence>
<dbReference type="GeneTree" id="ENSGT00390000014590"/>
<evidence type="ECO:0000313" key="19">
    <source>
        <dbReference type="Proteomes" id="UP000694395"/>
    </source>
</evidence>
<evidence type="ECO:0000256" key="4">
    <source>
        <dbReference type="ARBA" id="ARBA00017534"/>
    </source>
</evidence>
<evidence type="ECO:0000256" key="8">
    <source>
        <dbReference type="ARBA" id="ARBA00022927"/>
    </source>
</evidence>
<dbReference type="GO" id="GO:0070762">
    <property type="term" value="C:nuclear pore transmembrane ring"/>
    <property type="evidence" value="ECO:0007669"/>
    <property type="project" value="TreeGrafter"/>
</dbReference>
<feature type="transmembrane region" description="Helical" evidence="17">
    <location>
        <begin position="235"/>
        <end position="259"/>
    </location>
</feature>
<feature type="transmembrane region" description="Helical" evidence="17">
    <location>
        <begin position="173"/>
        <end position="199"/>
    </location>
</feature>
<proteinExistence type="inferred from homology"/>
<accession>A0A8K9XFE6</accession>
<feature type="compositionally biased region" description="Polar residues" evidence="16">
    <location>
        <begin position="351"/>
        <end position="367"/>
    </location>
</feature>
<evidence type="ECO:0000256" key="9">
    <source>
        <dbReference type="ARBA" id="ARBA00022989"/>
    </source>
</evidence>
<keyword evidence="19" id="KW-1185">Reference proteome</keyword>
<reference evidence="18" key="3">
    <citation type="submission" date="2025-09" db="UniProtKB">
        <authorList>
            <consortium name="Ensembl"/>
        </authorList>
    </citation>
    <scope>IDENTIFICATION</scope>
</reference>
<evidence type="ECO:0000256" key="3">
    <source>
        <dbReference type="ARBA" id="ARBA00005760"/>
    </source>
</evidence>
<evidence type="ECO:0000256" key="1">
    <source>
        <dbReference type="ARBA" id="ARBA00004232"/>
    </source>
</evidence>
<dbReference type="Ensembl" id="ENSOMYT00000124768.1">
    <property type="protein sequence ID" value="ENSOMYP00000132107.1"/>
    <property type="gene ID" value="ENSOMYG00000008961.2"/>
</dbReference>
<keyword evidence="11" id="KW-0906">Nuclear pore complex</keyword>
<dbReference type="PANTHER" id="PTHR13269:SF6">
    <property type="entry name" value="NUCLEOPORIN NDC1"/>
    <property type="match status" value="1"/>
</dbReference>
<keyword evidence="13" id="KW-0539">Nucleus</keyword>
<organism evidence="18 19">
    <name type="scientific">Oncorhynchus mykiss</name>
    <name type="common">Rainbow trout</name>
    <name type="synonym">Salmo gairdneri</name>
    <dbReference type="NCBI Taxonomy" id="8022"/>
    <lineage>
        <taxon>Eukaryota</taxon>
        <taxon>Metazoa</taxon>
        <taxon>Chordata</taxon>
        <taxon>Craniata</taxon>
        <taxon>Vertebrata</taxon>
        <taxon>Euteleostomi</taxon>
        <taxon>Actinopterygii</taxon>
        <taxon>Neopterygii</taxon>
        <taxon>Teleostei</taxon>
        <taxon>Protacanthopterygii</taxon>
        <taxon>Salmoniformes</taxon>
        <taxon>Salmonidae</taxon>
        <taxon>Salmoninae</taxon>
        <taxon>Oncorhynchus</taxon>
    </lineage>
</organism>
<comment type="function">
    <text evidence="14">Component of the nuclear pore complex (NPC), which plays a key role in de novo assembly and insertion of NPC in the nuclear envelope. Required for NPC and nuclear envelope assembly, possibly by forming a link between the nuclear envelope membrane and soluble nucleoporins, thereby anchoring the NPC in the membrane.</text>
</comment>
<dbReference type="AlphaFoldDB" id="A0A8K9XFE6"/>
<protein>
    <recommendedName>
        <fullName evidence="4">Nucleoporin NDC1</fullName>
    </recommendedName>
    <alternativeName>
        <fullName evidence="15">Transmembrane protein 48</fullName>
    </alternativeName>
</protein>
<gene>
    <name evidence="18" type="primary">ndc1</name>
</gene>
<evidence type="ECO:0000256" key="13">
    <source>
        <dbReference type="ARBA" id="ARBA00023242"/>
    </source>
</evidence>
<feature type="region of interest" description="Disordered" evidence="16">
    <location>
        <begin position="351"/>
        <end position="392"/>
    </location>
</feature>
<feature type="compositionally biased region" description="Low complexity" evidence="16">
    <location>
        <begin position="411"/>
        <end position="425"/>
    </location>
</feature>
<dbReference type="GO" id="GO:0030674">
    <property type="term" value="F:protein-macromolecule adaptor activity"/>
    <property type="evidence" value="ECO:0007669"/>
    <property type="project" value="TreeGrafter"/>
</dbReference>
<evidence type="ECO:0000256" key="6">
    <source>
        <dbReference type="ARBA" id="ARBA00022692"/>
    </source>
</evidence>
<dbReference type="GO" id="GO:0051028">
    <property type="term" value="P:mRNA transport"/>
    <property type="evidence" value="ECO:0007669"/>
    <property type="project" value="UniProtKB-KW"/>
</dbReference>
<evidence type="ECO:0000313" key="18">
    <source>
        <dbReference type="Ensembl" id="ENSOMYP00000132107.1"/>
    </source>
</evidence>
<evidence type="ECO:0000256" key="11">
    <source>
        <dbReference type="ARBA" id="ARBA00023132"/>
    </source>
</evidence>
<evidence type="ECO:0000256" key="5">
    <source>
        <dbReference type="ARBA" id="ARBA00022448"/>
    </source>
</evidence>
<feature type="compositionally biased region" description="Pro residues" evidence="16">
    <location>
        <begin position="474"/>
        <end position="484"/>
    </location>
</feature>
<dbReference type="Pfam" id="PF09531">
    <property type="entry name" value="Ndc1_Nup"/>
    <property type="match status" value="1"/>
</dbReference>
<reference evidence="18" key="2">
    <citation type="submission" date="2025-08" db="UniProtKB">
        <authorList>
            <consortium name="Ensembl"/>
        </authorList>
    </citation>
    <scope>IDENTIFICATION</scope>
</reference>
<keyword evidence="12 17" id="KW-0472">Membrane</keyword>
<evidence type="ECO:0000256" key="17">
    <source>
        <dbReference type="SAM" id="Phobius"/>
    </source>
</evidence>
<feature type="transmembrane region" description="Helical" evidence="17">
    <location>
        <begin position="82"/>
        <end position="103"/>
    </location>
</feature>
<reference evidence="18" key="1">
    <citation type="submission" date="2020-07" db="EMBL/GenBank/DDBJ databases">
        <title>A long reads based de novo assembly of the rainbow trout Arlee double haploid line genome.</title>
        <authorList>
            <person name="Gao G."/>
            <person name="Palti Y."/>
        </authorList>
    </citation>
    <scope>NUCLEOTIDE SEQUENCE [LARGE SCALE GENOMIC DNA]</scope>
</reference>
<keyword evidence="9 17" id="KW-1133">Transmembrane helix</keyword>
<feature type="region of interest" description="Disordered" evidence="16">
    <location>
        <begin position="411"/>
        <end position="487"/>
    </location>
</feature>
<dbReference type="GO" id="GO:0031965">
    <property type="term" value="C:nuclear membrane"/>
    <property type="evidence" value="ECO:0007669"/>
    <property type="project" value="UniProtKB-SubCell"/>
</dbReference>
<keyword evidence="8" id="KW-0653">Protein transport</keyword>
<evidence type="ECO:0000256" key="2">
    <source>
        <dbReference type="ARBA" id="ARBA00004567"/>
    </source>
</evidence>
<dbReference type="InterPro" id="IPR019049">
    <property type="entry name" value="Nucleoporin_prot_Ndc1/Nup"/>
</dbReference>
<dbReference type="GO" id="GO:0015031">
    <property type="term" value="P:protein transport"/>
    <property type="evidence" value="ECO:0007669"/>
    <property type="project" value="UniProtKB-KW"/>
</dbReference>
<sequence>MSETACKHIILMSRSRMLLIMCCLLPECLSLLTSASAIFSFILLCGVVLMVGFFNLEYYTVVPSIACSKIALLGQVLHPRQFVHSLVHCIMGVVVAWCCAFTIGGRYRSLGHPCTQDESSSGPEMCLNEYHLVLLLAGAFIGYSHSLVGVVYNMNYVSFHTMQQYKYLRFKGALPLVVKASAVQALYCLRSFLLLYFFMGYAPRAWICKTLDLSINSSIHSLDSVSSLLDLSLLYHLWISGTFLLLTWYITVLLFRIFVTEVYSFPVQSTFTEDAHQCLPKVITGTQPMILKFLALQDLALLSQHSPSRRLEVFSLSQPGGHPHIWTALSKECLSLLSDLTERLVAHHDTVATNGRAKSQSTGSNKRSTTSSEGSVTSVGMEDMKTPRPSALIRTPGSVFLRSSVGAGLRTPLTTPFTPDLDSPFSSPALRRLTGPLEPQGALSPGFSSIQSPHVMRRGPKLWSASTDSQLNGSPPPSPGPAPSPSQAQLKPSFLVTFLQNRKDQVKNFLAKRMLIMYLFNKLPEASSQALFADSQVHIWALQGLSHLVAASFSEDQYGIVQTTLPTILSTLLLLQEAVDRHFKLPHTSSKPGHCSCSMGDDSYKTLRFALRSTLKTAVYRITATFGGHLHAVQMSAEHRKRLQHFLEYKE</sequence>
<evidence type="ECO:0000256" key="14">
    <source>
        <dbReference type="ARBA" id="ARBA00025441"/>
    </source>
</evidence>
<feature type="compositionally biased region" description="Low complexity" evidence="16">
    <location>
        <begin position="368"/>
        <end position="380"/>
    </location>
</feature>
<keyword evidence="7" id="KW-0509">mRNA transport</keyword>
<feature type="transmembrane region" description="Helical" evidence="17">
    <location>
        <begin position="130"/>
        <end position="152"/>
    </location>
</feature>
<evidence type="ECO:0000256" key="16">
    <source>
        <dbReference type="SAM" id="MobiDB-lite"/>
    </source>
</evidence>
<comment type="subcellular location">
    <subcellularLocation>
        <location evidence="1">Nucleus membrane</location>
        <topology evidence="1">Multi-pass membrane protein</topology>
    </subcellularLocation>
    <subcellularLocation>
        <location evidence="2">Nucleus</location>
        <location evidence="2">Nuclear pore complex</location>
    </subcellularLocation>
</comment>
<evidence type="ECO:0000256" key="7">
    <source>
        <dbReference type="ARBA" id="ARBA00022816"/>
    </source>
</evidence>
<keyword evidence="6 17" id="KW-0812">Transmembrane</keyword>
<dbReference type="PANTHER" id="PTHR13269">
    <property type="entry name" value="NUCLEOPORIN NDC1"/>
    <property type="match status" value="1"/>
</dbReference>
<feature type="transmembrane region" description="Helical" evidence="17">
    <location>
        <begin position="40"/>
        <end position="61"/>
    </location>
</feature>